<feature type="region of interest" description="Disordered" evidence="1">
    <location>
        <begin position="209"/>
        <end position="274"/>
    </location>
</feature>
<dbReference type="HOGENOM" id="CLU_368807_0_0_1"/>
<gene>
    <name evidence="2" type="ORF">A1O5_09356</name>
</gene>
<accession>W9WHI4</accession>
<feature type="region of interest" description="Disordered" evidence="1">
    <location>
        <begin position="90"/>
        <end position="188"/>
    </location>
</feature>
<proteinExistence type="predicted"/>
<feature type="compositionally biased region" description="Polar residues" evidence="1">
    <location>
        <begin position="129"/>
        <end position="139"/>
    </location>
</feature>
<comment type="caution">
    <text evidence="2">The sequence shown here is derived from an EMBL/GenBank/DDBJ whole genome shotgun (WGS) entry which is preliminary data.</text>
</comment>
<sequence>MVHTRGQGARPEGFSEYQPPKRERKVAPRTPMAPLIVSRSSSSSSPFLAVDPSALTGAAITRAPARTRSLYRDASTQTDAELTCNCHLEPASAKRRREPDDGATQAASKRHKAITPEQPKFLFSKTRNRSLLTSAPSKLSSRHESPFFHRTLEPTSPESSPANTQERPISQERPTPQQLGTPAPAAAQGGIMGSVRKLFGYFTGSSTQGPAKNVVGQQPPPPSQQSSLIDQDQTQDGDTTARESLEFSEQGSPTPAPRITIYEPDSPARDFPLPDSRILTREYLKRRRTANTIGGREQLAAMADSTESRAADFNPTETPGTNKRKLTSVEGQIPGPKRGGFGIDDSYLDMENEVEGIGESSLTEAQPATPATRLLPQTPLRSAMRQTGTDFGTVGRSVKSVRINPVDSVKAVYGQYGRSGDYRGSTFADLESQSPDSSSSLPFEVQHIHSPTTIQNTRGNTFRLDPNIIDPNDDTWRPSLANPRPGHFRVPDSDEFEFEEEEDTLTLHQAAAQEEVPPQPSTPRMSHAELPPTSPFELSGFTGHTDSIMVNETQEFRLNKARSDAQKYKPARSSRLFMSEKARSRSSSPPGSETEFTESQIETGEMLTANYPGGQFQETPVRASTRPTVSRLAGREELDNTLIGQDGMTDYQREHQYDSWAENLLNGGNAPSPQTYVEAGIASSYVETLVQKTWTERDTRESIEFWDREFEEGLRTARQATAQGRQLLWVTDPEEILEFERNGY</sequence>
<keyword evidence="3" id="KW-1185">Reference proteome</keyword>
<feature type="compositionally biased region" description="Polar residues" evidence="1">
    <location>
        <begin position="153"/>
        <end position="180"/>
    </location>
</feature>
<evidence type="ECO:0000256" key="1">
    <source>
        <dbReference type="SAM" id="MobiDB-lite"/>
    </source>
</evidence>
<dbReference type="EMBL" id="AMGX01000016">
    <property type="protein sequence ID" value="EXJ67343.1"/>
    <property type="molecule type" value="Genomic_DNA"/>
</dbReference>
<dbReference type="AlphaFoldDB" id="W9WHI4"/>
<protein>
    <submittedName>
        <fullName evidence="2">Uncharacterized protein</fullName>
    </submittedName>
</protein>
<name>W9WHI4_9EURO</name>
<organism evidence="2 3">
    <name type="scientific">Cladophialophora psammophila CBS 110553</name>
    <dbReference type="NCBI Taxonomy" id="1182543"/>
    <lineage>
        <taxon>Eukaryota</taxon>
        <taxon>Fungi</taxon>
        <taxon>Dikarya</taxon>
        <taxon>Ascomycota</taxon>
        <taxon>Pezizomycotina</taxon>
        <taxon>Eurotiomycetes</taxon>
        <taxon>Chaetothyriomycetidae</taxon>
        <taxon>Chaetothyriales</taxon>
        <taxon>Herpotrichiellaceae</taxon>
        <taxon>Cladophialophora</taxon>
    </lineage>
</organism>
<evidence type="ECO:0000313" key="3">
    <source>
        <dbReference type="Proteomes" id="UP000019471"/>
    </source>
</evidence>
<feature type="region of interest" description="Disordered" evidence="1">
    <location>
        <begin position="560"/>
        <end position="600"/>
    </location>
</feature>
<dbReference type="GeneID" id="19194052"/>
<feature type="compositionally biased region" description="Polar residues" evidence="1">
    <location>
        <begin position="450"/>
        <end position="460"/>
    </location>
</feature>
<feature type="region of interest" description="Disordered" evidence="1">
    <location>
        <begin position="303"/>
        <end position="324"/>
    </location>
</feature>
<dbReference type="RefSeq" id="XP_007748125.1">
    <property type="nucleotide sequence ID" value="XM_007749935.1"/>
</dbReference>
<reference evidence="2 3" key="1">
    <citation type="submission" date="2013-03" db="EMBL/GenBank/DDBJ databases">
        <title>The Genome Sequence of Cladophialophora psammophila CBS 110553.</title>
        <authorList>
            <consortium name="The Broad Institute Genomics Platform"/>
            <person name="Cuomo C."/>
            <person name="de Hoog S."/>
            <person name="Gorbushina A."/>
            <person name="Walker B."/>
            <person name="Young S.K."/>
            <person name="Zeng Q."/>
            <person name="Gargeya S."/>
            <person name="Fitzgerald M."/>
            <person name="Haas B."/>
            <person name="Abouelleil A."/>
            <person name="Allen A.W."/>
            <person name="Alvarado L."/>
            <person name="Arachchi H.M."/>
            <person name="Berlin A.M."/>
            <person name="Chapman S.B."/>
            <person name="Gainer-Dewar J."/>
            <person name="Goldberg J."/>
            <person name="Griggs A."/>
            <person name="Gujja S."/>
            <person name="Hansen M."/>
            <person name="Howarth C."/>
            <person name="Imamovic A."/>
            <person name="Ireland A."/>
            <person name="Larimer J."/>
            <person name="McCowan C."/>
            <person name="Murphy C."/>
            <person name="Pearson M."/>
            <person name="Poon T.W."/>
            <person name="Priest M."/>
            <person name="Roberts A."/>
            <person name="Saif S."/>
            <person name="Shea T."/>
            <person name="Sisk P."/>
            <person name="Sykes S."/>
            <person name="Wortman J."/>
            <person name="Nusbaum C."/>
            <person name="Birren B."/>
        </authorList>
    </citation>
    <scope>NUCLEOTIDE SEQUENCE [LARGE SCALE GENOMIC DNA]</scope>
    <source>
        <strain evidence="2 3">CBS 110553</strain>
    </source>
</reference>
<feature type="compositionally biased region" description="Low complexity" evidence="1">
    <location>
        <begin position="224"/>
        <end position="238"/>
    </location>
</feature>
<evidence type="ECO:0000313" key="2">
    <source>
        <dbReference type="EMBL" id="EXJ67343.1"/>
    </source>
</evidence>
<dbReference type="OrthoDB" id="4157485at2759"/>
<feature type="region of interest" description="Disordered" evidence="1">
    <location>
        <begin position="450"/>
        <end position="533"/>
    </location>
</feature>
<dbReference type="eggNOG" id="ENOG502T3QC">
    <property type="taxonomic scope" value="Eukaryota"/>
</dbReference>
<dbReference type="Proteomes" id="UP000019471">
    <property type="component" value="Unassembled WGS sequence"/>
</dbReference>
<feature type="compositionally biased region" description="Acidic residues" evidence="1">
    <location>
        <begin position="493"/>
        <end position="504"/>
    </location>
</feature>
<feature type="compositionally biased region" description="Basic and acidic residues" evidence="1">
    <location>
        <begin position="141"/>
        <end position="152"/>
    </location>
</feature>
<feature type="region of interest" description="Disordered" evidence="1">
    <location>
        <begin position="1"/>
        <end position="52"/>
    </location>
</feature>